<dbReference type="Proteomes" id="UP000262103">
    <property type="component" value="Segment"/>
</dbReference>
<feature type="compositionally biased region" description="Basic and acidic residues" evidence="1">
    <location>
        <begin position="146"/>
        <end position="155"/>
    </location>
</feature>
<reference evidence="2 3" key="1">
    <citation type="journal article" date="2018" name="ISME J.">
        <title>Characterization of ecologically diverse viruses infecting co-occurring strains of cosmopolitan hyperhalophilic Bacteroidetes.</title>
        <authorList>
            <person name="Villamor J."/>
            <person name="Ramos-Barbero M.D."/>
            <person name="Gonzalez-Torres P."/>
            <person name="Gabaldon T."/>
            <person name="Rossello-Mora R."/>
            <person name="Meseguer I."/>
            <person name="Martinez-Garcia M."/>
            <person name="Santos F."/>
            <person name="Anton J."/>
        </authorList>
    </citation>
    <scope>NUCLEOTIDE SEQUENCE [LARGE SCALE GENOMIC DNA]</scope>
    <source>
        <strain evidence="2">SRUTV-1</strain>
    </source>
</reference>
<evidence type="ECO:0000313" key="2">
    <source>
        <dbReference type="EMBL" id="ATU47021.1"/>
    </source>
</evidence>
<evidence type="ECO:0000256" key="1">
    <source>
        <dbReference type="SAM" id="MobiDB-lite"/>
    </source>
</evidence>
<feature type="region of interest" description="Disordered" evidence="1">
    <location>
        <begin position="129"/>
        <end position="161"/>
    </location>
</feature>
<dbReference type="GeneID" id="40236437"/>
<sequence length="161" mass="17790">MQENFTLHLGWCRFHVPIGTFGDSNGNEYLLPVGTLKIMLTPVVDGKRGGPTVIEDVNSVSHYNTDGWVHDVELSYAQVPEQHHSTLLNLVRDMNAGQGEATFAPAQPDGSPITTKSIDLVAAFGQNPLPTEFSDRARQRPATLKFNEKTPKDDPYAWLTD</sequence>
<dbReference type="KEGG" id="vg:40236437"/>
<evidence type="ECO:0000313" key="3">
    <source>
        <dbReference type="Proteomes" id="UP000262103"/>
    </source>
</evidence>
<name>A0A2D3FAI1_9CAUD</name>
<dbReference type="RefSeq" id="YP_009639639.1">
    <property type="nucleotide sequence ID" value="NC_042353.1"/>
</dbReference>
<proteinExistence type="predicted"/>
<keyword evidence="3" id="KW-1185">Reference proteome</keyword>
<organism evidence="2 3">
    <name type="scientific">Salinibacter phage SRUTV-1</name>
    <dbReference type="NCBI Taxonomy" id="2684227"/>
    <lineage>
        <taxon>Viruses</taxon>
        <taxon>Duplodnaviria</taxon>
        <taxon>Heunggongvirae</taxon>
        <taxon>Uroviricota</taxon>
        <taxon>Caudoviricetes</taxon>
        <taxon>Kairosalinivirus</taxon>
        <taxon>Kairosalinivirus SRUTV1</taxon>
    </lineage>
</organism>
<dbReference type="EMBL" id="MF629150">
    <property type="protein sequence ID" value="ATU47021.1"/>
    <property type="molecule type" value="Genomic_DNA"/>
</dbReference>
<accession>A0A2D3FAI1</accession>
<protein>
    <submittedName>
        <fullName evidence="2">Uncharacterized protein</fullName>
    </submittedName>
</protein>